<dbReference type="RefSeq" id="WP_179823613.1">
    <property type="nucleotide sequence ID" value="NZ_JACCCO010000002.1"/>
</dbReference>
<feature type="region of interest" description="Disordered" evidence="3">
    <location>
        <begin position="175"/>
        <end position="197"/>
    </location>
</feature>
<dbReference type="InterPro" id="IPR050109">
    <property type="entry name" value="HTH-type_TetR-like_transc_reg"/>
</dbReference>
<evidence type="ECO:0000256" key="2">
    <source>
        <dbReference type="PROSITE-ProRule" id="PRU00335"/>
    </source>
</evidence>
<protein>
    <submittedName>
        <fullName evidence="5">AcrR family transcriptional regulator</fullName>
    </submittedName>
</protein>
<evidence type="ECO:0000313" key="5">
    <source>
        <dbReference type="EMBL" id="NYF41664.1"/>
    </source>
</evidence>
<dbReference type="GO" id="GO:0000976">
    <property type="term" value="F:transcription cis-regulatory region binding"/>
    <property type="evidence" value="ECO:0007669"/>
    <property type="project" value="TreeGrafter"/>
</dbReference>
<feature type="region of interest" description="Disordered" evidence="3">
    <location>
        <begin position="114"/>
        <end position="163"/>
    </location>
</feature>
<accession>A0A852V362</accession>
<dbReference type="PROSITE" id="PS50977">
    <property type="entry name" value="HTH_TETR_2"/>
    <property type="match status" value="1"/>
</dbReference>
<feature type="compositionally biased region" description="Basic and acidic residues" evidence="3">
    <location>
        <begin position="154"/>
        <end position="163"/>
    </location>
</feature>
<evidence type="ECO:0000256" key="1">
    <source>
        <dbReference type="ARBA" id="ARBA00023125"/>
    </source>
</evidence>
<feature type="compositionally biased region" description="Basic and acidic residues" evidence="3">
    <location>
        <begin position="175"/>
        <end position="194"/>
    </location>
</feature>
<proteinExistence type="predicted"/>
<name>A0A852V362_9ACTN</name>
<evidence type="ECO:0000259" key="4">
    <source>
        <dbReference type="PROSITE" id="PS50977"/>
    </source>
</evidence>
<feature type="domain" description="HTH tetR-type" evidence="4">
    <location>
        <begin position="5"/>
        <end position="65"/>
    </location>
</feature>
<dbReference type="InterPro" id="IPR001647">
    <property type="entry name" value="HTH_TetR"/>
</dbReference>
<dbReference type="Proteomes" id="UP000576393">
    <property type="component" value="Unassembled WGS sequence"/>
</dbReference>
<dbReference type="Gene3D" id="1.10.357.10">
    <property type="entry name" value="Tetracycline Repressor, domain 2"/>
    <property type="match status" value="1"/>
</dbReference>
<dbReference type="GO" id="GO:0003700">
    <property type="term" value="F:DNA-binding transcription factor activity"/>
    <property type="evidence" value="ECO:0007669"/>
    <property type="project" value="TreeGrafter"/>
</dbReference>
<dbReference type="SUPFAM" id="SSF46689">
    <property type="entry name" value="Homeodomain-like"/>
    <property type="match status" value="1"/>
</dbReference>
<sequence length="252" mass="26638">MDSEGSLRERLVDAGVELVTAGGSASVGLREIARRAGVSHGAPRRYFPTHHALLSAIAHRGFADLAARFAAAGEGTATPRERLRAIGTAYVAYAVENRGMFELMFRHDLLDGDGPAAVPPGGGADDRAGGHPGDRTDDRAPGRENGEAGGSAPERPRLRETTRPLFRELVELAARHRAERKGHEGTGPGDREGDAEPPEVTAAALWANLHGLAQLWSWGSLPLMLDAAPADTGRLDRLVEAALEAHLGPAPR</sequence>
<keyword evidence="6" id="KW-1185">Reference proteome</keyword>
<feature type="DNA-binding region" description="H-T-H motif" evidence="2">
    <location>
        <begin position="28"/>
        <end position="47"/>
    </location>
</feature>
<gene>
    <name evidence="5" type="ORF">HDA43_003865</name>
</gene>
<comment type="caution">
    <text evidence="5">The sequence shown here is derived from an EMBL/GenBank/DDBJ whole genome shotgun (WGS) entry which is preliminary data.</text>
</comment>
<dbReference type="InterPro" id="IPR036271">
    <property type="entry name" value="Tet_transcr_reg_TetR-rel_C_sf"/>
</dbReference>
<evidence type="ECO:0000256" key="3">
    <source>
        <dbReference type="SAM" id="MobiDB-lite"/>
    </source>
</evidence>
<dbReference type="PANTHER" id="PTHR30055:SF220">
    <property type="entry name" value="TETR-FAMILY REGULATORY PROTEIN"/>
    <property type="match status" value="1"/>
</dbReference>
<dbReference type="EMBL" id="JACCCO010000002">
    <property type="protein sequence ID" value="NYF41664.1"/>
    <property type="molecule type" value="Genomic_DNA"/>
</dbReference>
<organism evidence="5 6">
    <name type="scientific">Streptosporangium sandarakinum</name>
    <dbReference type="NCBI Taxonomy" id="1260955"/>
    <lineage>
        <taxon>Bacteria</taxon>
        <taxon>Bacillati</taxon>
        <taxon>Actinomycetota</taxon>
        <taxon>Actinomycetes</taxon>
        <taxon>Streptosporangiales</taxon>
        <taxon>Streptosporangiaceae</taxon>
        <taxon>Streptosporangium</taxon>
    </lineage>
</organism>
<keyword evidence="1 2" id="KW-0238">DNA-binding</keyword>
<dbReference type="AlphaFoldDB" id="A0A852V362"/>
<dbReference type="SUPFAM" id="SSF48498">
    <property type="entry name" value="Tetracyclin repressor-like, C-terminal domain"/>
    <property type="match status" value="1"/>
</dbReference>
<reference evidence="5 6" key="1">
    <citation type="submission" date="2020-07" db="EMBL/GenBank/DDBJ databases">
        <title>Sequencing the genomes of 1000 actinobacteria strains.</title>
        <authorList>
            <person name="Klenk H.-P."/>
        </authorList>
    </citation>
    <scope>NUCLEOTIDE SEQUENCE [LARGE SCALE GENOMIC DNA]</scope>
    <source>
        <strain evidence="5 6">DSM 45763</strain>
    </source>
</reference>
<evidence type="ECO:0000313" key="6">
    <source>
        <dbReference type="Proteomes" id="UP000576393"/>
    </source>
</evidence>
<dbReference type="PANTHER" id="PTHR30055">
    <property type="entry name" value="HTH-TYPE TRANSCRIPTIONAL REGULATOR RUTR"/>
    <property type="match status" value="1"/>
</dbReference>
<dbReference type="InterPro" id="IPR009057">
    <property type="entry name" value="Homeodomain-like_sf"/>
</dbReference>
<dbReference type="Pfam" id="PF00440">
    <property type="entry name" value="TetR_N"/>
    <property type="match status" value="1"/>
</dbReference>
<feature type="compositionally biased region" description="Basic and acidic residues" evidence="3">
    <location>
        <begin position="124"/>
        <end position="146"/>
    </location>
</feature>